<sequence>MSQSYALPFPSPPLAPGGPQIADTRVPIGESHRSRPRGVFLKHSKNAEVSLRLDAQEEGTSVPVYGRGADIEGAVLVQRTDGARSVEVKIEGKLRLKEMGEGGTNSVRLCSESALLWIRNPRRPDCPPILPFRFQLPLNYEAEDKTYPLPPSHTVKLSGLPGFYASIEYTIIATIQRPPSGPNLPLVKSSFLGITPGTITLSTAFLYYPRTRPPDPLPRPLPLSRHGFRSAPEWICHDASIQPQAGSGAHSIAVRLYLPTARVFALTQRIPFHLSFHSTSHTLALFLPIGPTAHFLGGKRPTRLQLLRQSAVNVRNATSLGTKTDMWRVDCIGEASFRHTGDGPTWSAFSGVIDIEEGVTVPGFRAAGLNVKDCIVLSISPPEGYKSPFSELRETIPVRLTTDAWSEEVPHAQPPAYIPHFSPPPGLLAD</sequence>
<keyword evidence="3" id="KW-1185">Reference proteome</keyword>
<name>D8PY07_SCHCM</name>
<feature type="region of interest" description="Disordered" evidence="1">
    <location>
        <begin position="1"/>
        <end position="25"/>
    </location>
</feature>
<reference evidence="2 3" key="1">
    <citation type="journal article" date="2010" name="Nat. Biotechnol.">
        <title>Genome sequence of the model mushroom Schizophyllum commune.</title>
        <authorList>
            <person name="Ohm R.A."/>
            <person name="de Jong J.F."/>
            <person name="Lugones L.G."/>
            <person name="Aerts A."/>
            <person name="Kothe E."/>
            <person name="Stajich J.E."/>
            <person name="de Vries R.P."/>
            <person name="Record E."/>
            <person name="Levasseur A."/>
            <person name="Baker S.E."/>
            <person name="Bartholomew K.A."/>
            <person name="Coutinho P.M."/>
            <person name="Erdmann S."/>
            <person name="Fowler T.J."/>
            <person name="Gathman A.C."/>
            <person name="Lombard V."/>
            <person name="Henrissat B."/>
            <person name="Knabe N."/>
            <person name="Kuees U."/>
            <person name="Lilly W.W."/>
            <person name="Lindquist E."/>
            <person name="Lucas S."/>
            <person name="Magnuson J.K."/>
            <person name="Piumi F."/>
            <person name="Raudaskoski M."/>
            <person name="Salamov A."/>
            <person name="Schmutz J."/>
            <person name="Schwarze F.W.M.R."/>
            <person name="vanKuyk P.A."/>
            <person name="Horton J.S."/>
            <person name="Grigoriev I.V."/>
            <person name="Woesten H.A.B."/>
        </authorList>
    </citation>
    <scope>NUCLEOTIDE SEQUENCE [LARGE SCALE GENOMIC DNA]</scope>
    <source>
        <strain evidence="3">H4-8 / FGSC 9210</strain>
    </source>
</reference>
<dbReference type="VEuPathDB" id="FungiDB:SCHCODRAFT_02698447"/>
<dbReference type="EMBL" id="GL377304">
    <property type="protein sequence ID" value="EFI99763.1"/>
    <property type="molecule type" value="Genomic_DNA"/>
</dbReference>
<dbReference type="InParanoid" id="D8PY07"/>
<gene>
    <name evidence="2" type="ORF">SCHCODRAFT_15099</name>
</gene>
<evidence type="ECO:0008006" key="4">
    <source>
        <dbReference type="Google" id="ProtNLM"/>
    </source>
</evidence>
<dbReference type="AlphaFoldDB" id="D8PY07"/>
<evidence type="ECO:0000256" key="1">
    <source>
        <dbReference type="SAM" id="MobiDB-lite"/>
    </source>
</evidence>
<evidence type="ECO:0000313" key="2">
    <source>
        <dbReference type="EMBL" id="EFI99763.1"/>
    </source>
</evidence>
<dbReference type="KEGG" id="scm:SCHCO_02698447"/>
<accession>D8PY07</accession>
<evidence type="ECO:0000313" key="3">
    <source>
        <dbReference type="Proteomes" id="UP000007431"/>
    </source>
</evidence>
<protein>
    <recommendedName>
        <fullName evidence="4">Arrestin-like N-terminal domain-containing protein</fullName>
    </recommendedName>
</protein>
<dbReference type="GeneID" id="9586638"/>
<dbReference type="eggNOG" id="ENOG502SJGY">
    <property type="taxonomic scope" value="Eukaryota"/>
</dbReference>
<dbReference type="OMA" id="PFIYYPR"/>
<proteinExistence type="predicted"/>
<dbReference type="OrthoDB" id="3242181at2759"/>
<dbReference type="HOGENOM" id="CLU_049916_0_0_1"/>
<dbReference type="Proteomes" id="UP000007431">
    <property type="component" value="Unassembled WGS sequence"/>
</dbReference>
<organism evidence="3">
    <name type="scientific">Schizophyllum commune (strain H4-8 / FGSC 9210)</name>
    <name type="common">Split gill fungus</name>
    <dbReference type="NCBI Taxonomy" id="578458"/>
    <lineage>
        <taxon>Eukaryota</taxon>
        <taxon>Fungi</taxon>
        <taxon>Dikarya</taxon>
        <taxon>Basidiomycota</taxon>
        <taxon>Agaricomycotina</taxon>
        <taxon>Agaricomycetes</taxon>
        <taxon>Agaricomycetidae</taxon>
        <taxon>Agaricales</taxon>
        <taxon>Schizophyllaceae</taxon>
        <taxon>Schizophyllum</taxon>
    </lineage>
</organism>